<dbReference type="PANTHER" id="PTHR33221:SF15">
    <property type="entry name" value="HTH-TYPE TRANSCRIPTIONAL REGULATOR YWGB-RELATED"/>
    <property type="match status" value="1"/>
</dbReference>
<gene>
    <name evidence="1" type="primary">cymR_2</name>
    <name evidence="1" type="ORF">KS4_34460</name>
</gene>
<dbReference type="InterPro" id="IPR000944">
    <property type="entry name" value="Tscrpt_reg_Rrf2"/>
</dbReference>
<dbReference type="NCBIfam" id="TIGR00738">
    <property type="entry name" value="rrf2_super"/>
    <property type="match status" value="1"/>
</dbReference>
<dbReference type="SUPFAM" id="SSF46785">
    <property type="entry name" value="Winged helix' DNA-binding domain"/>
    <property type="match status" value="1"/>
</dbReference>
<accession>A0A517YYS9</accession>
<dbReference type="AlphaFoldDB" id="A0A517YYS9"/>
<dbReference type="GO" id="GO:0005829">
    <property type="term" value="C:cytosol"/>
    <property type="evidence" value="ECO:0007669"/>
    <property type="project" value="TreeGrafter"/>
</dbReference>
<dbReference type="Pfam" id="PF02082">
    <property type="entry name" value="Rrf2"/>
    <property type="match status" value="1"/>
</dbReference>
<name>A0A517YYS9_9BACT</name>
<proteinExistence type="predicted"/>
<keyword evidence="2" id="KW-1185">Reference proteome</keyword>
<dbReference type="PROSITE" id="PS01332">
    <property type="entry name" value="HTH_RRF2_1"/>
    <property type="match status" value="1"/>
</dbReference>
<dbReference type="Gene3D" id="1.10.10.10">
    <property type="entry name" value="Winged helix-like DNA-binding domain superfamily/Winged helix DNA-binding domain"/>
    <property type="match status" value="1"/>
</dbReference>
<dbReference type="InterPro" id="IPR036390">
    <property type="entry name" value="WH_DNA-bd_sf"/>
</dbReference>
<sequence length="175" mass="18723">MLSLTRKTDYALVALSFLGHRHETEGGPASARFIADTYHLPLPLLMNILKELSSAGLLTSTRGATGGYRLAKEPAEISVLNVVEAIEGPLRVTLCADENAPAVCNCNILEECPIRKPIRGLHFRIAEFFGKTSLADVIAESAFECCEETNTHQVSVSAANGSGYGEANGSCKVNE</sequence>
<evidence type="ECO:0000313" key="1">
    <source>
        <dbReference type="EMBL" id="QDU35365.1"/>
    </source>
</evidence>
<reference evidence="1 2" key="1">
    <citation type="submission" date="2019-02" db="EMBL/GenBank/DDBJ databases">
        <title>Deep-cultivation of Planctomycetes and their phenomic and genomic characterization uncovers novel biology.</title>
        <authorList>
            <person name="Wiegand S."/>
            <person name="Jogler M."/>
            <person name="Boedeker C."/>
            <person name="Pinto D."/>
            <person name="Vollmers J."/>
            <person name="Rivas-Marin E."/>
            <person name="Kohn T."/>
            <person name="Peeters S.H."/>
            <person name="Heuer A."/>
            <person name="Rast P."/>
            <person name="Oberbeckmann S."/>
            <person name="Bunk B."/>
            <person name="Jeske O."/>
            <person name="Meyerdierks A."/>
            <person name="Storesund J.E."/>
            <person name="Kallscheuer N."/>
            <person name="Luecker S."/>
            <person name="Lage O.M."/>
            <person name="Pohl T."/>
            <person name="Merkel B.J."/>
            <person name="Hornburger P."/>
            <person name="Mueller R.-W."/>
            <person name="Bruemmer F."/>
            <person name="Labrenz M."/>
            <person name="Spormann A.M."/>
            <person name="Op den Camp H."/>
            <person name="Overmann J."/>
            <person name="Amann R."/>
            <person name="Jetten M.S.M."/>
            <person name="Mascher T."/>
            <person name="Medema M.H."/>
            <person name="Devos D.P."/>
            <person name="Kaster A.-K."/>
            <person name="Ovreas L."/>
            <person name="Rohde M."/>
            <person name="Galperin M.Y."/>
            <person name="Jogler C."/>
        </authorList>
    </citation>
    <scope>NUCLEOTIDE SEQUENCE [LARGE SCALE GENOMIC DNA]</scope>
    <source>
        <strain evidence="1 2">KS4</strain>
    </source>
</reference>
<dbReference type="PANTHER" id="PTHR33221">
    <property type="entry name" value="WINGED HELIX-TURN-HELIX TRANSCRIPTIONAL REGULATOR, RRF2 FAMILY"/>
    <property type="match status" value="1"/>
</dbReference>
<dbReference type="EMBL" id="CP036425">
    <property type="protein sequence ID" value="QDU35365.1"/>
    <property type="molecule type" value="Genomic_DNA"/>
</dbReference>
<dbReference type="KEGG" id="pcor:KS4_34460"/>
<dbReference type="OrthoDB" id="270199at2"/>
<evidence type="ECO:0000313" key="2">
    <source>
        <dbReference type="Proteomes" id="UP000317369"/>
    </source>
</evidence>
<dbReference type="InterPro" id="IPR036388">
    <property type="entry name" value="WH-like_DNA-bd_sf"/>
</dbReference>
<dbReference type="InterPro" id="IPR030489">
    <property type="entry name" value="TR_Rrf2-type_CS"/>
</dbReference>
<dbReference type="Proteomes" id="UP000317369">
    <property type="component" value="Chromosome"/>
</dbReference>
<organism evidence="1 2">
    <name type="scientific">Poriferisphaera corsica</name>
    <dbReference type="NCBI Taxonomy" id="2528020"/>
    <lineage>
        <taxon>Bacteria</taxon>
        <taxon>Pseudomonadati</taxon>
        <taxon>Planctomycetota</taxon>
        <taxon>Phycisphaerae</taxon>
        <taxon>Phycisphaerales</taxon>
        <taxon>Phycisphaeraceae</taxon>
        <taxon>Poriferisphaera</taxon>
    </lineage>
</organism>
<dbReference type="PROSITE" id="PS51197">
    <property type="entry name" value="HTH_RRF2_2"/>
    <property type="match status" value="1"/>
</dbReference>
<protein>
    <submittedName>
        <fullName evidence="1">HTH-type transcriptional regulator CymR</fullName>
    </submittedName>
</protein>
<dbReference type="GO" id="GO:0003700">
    <property type="term" value="F:DNA-binding transcription factor activity"/>
    <property type="evidence" value="ECO:0007669"/>
    <property type="project" value="TreeGrafter"/>
</dbReference>